<evidence type="ECO:0000313" key="2">
    <source>
        <dbReference type="Proteomes" id="UP000789396"/>
    </source>
</evidence>
<comment type="caution">
    <text evidence="1">The sequence shown here is derived from an EMBL/GenBank/DDBJ whole genome shotgun (WGS) entry which is preliminary data.</text>
</comment>
<dbReference type="Pfam" id="PF13385">
    <property type="entry name" value="Laminin_G_3"/>
    <property type="match status" value="1"/>
</dbReference>
<dbReference type="EMBL" id="CAJVPZ010007417">
    <property type="protein sequence ID" value="CAG8586077.1"/>
    <property type="molecule type" value="Genomic_DNA"/>
</dbReference>
<dbReference type="SUPFAM" id="SSF49899">
    <property type="entry name" value="Concanavalin A-like lectins/glucanases"/>
    <property type="match status" value="1"/>
</dbReference>
<dbReference type="InterPro" id="IPR013320">
    <property type="entry name" value="ConA-like_dom_sf"/>
</dbReference>
<name>A0A9N9C1R8_9GLOM</name>
<reference evidence="1" key="1">
    <citation type="submission" date="2021-06" db="EMBL/GenBank/DDBJ databases">
        <authorList>
            <person name="Kallberg Y."/>
            <person name="Tangrot J."/>
            <person name="Rosling A."/>
        </authorList>
    </citation>
    <scope>NUCLEOTIDE SEQUENCE</scope>
    <source>
        <strain evidence="1">IN212</strain>
    </source>
</reference>
<feature type="non-terminal residue" evidence="1">
    <location>
        <position position="1"/>
    </location>
</feature>
<evidence type="ECO:0000313" key="1">
    <source>
        <dbReference type="EMBL" id="CAG8586077.1"/>
    </source>
</evidence>
<dbReference type="AlphaFoldDB" id="A0A9N9C1R8"/>
<keyword evidence="2" id="KW-1185">Reference proteome</keyword>
<sequence length="104" mass="11675">ITEASRTPSLFLKPGDSAPCLRNSITGNSDSGIDMDGYGFLLNRWYHIAYTLSDSEKRINFYIDGKWVGSYSLKNIQLQSITFNDGPLYIGKHLSFDGFTGEIR</sequence>
<organism evidence="1 2">
    <name type="scientific">Racocetra fulgida</name>
    <dbReference type="NCBI Taxonomy" id="60492"/>
    <lineage>
        <taxon>Eukaryota</taxon>
        <taxon>Fungi</taxon>
        <taxon>Fungi incertae sedis</taxon>
        <taxon>Mucoromycota</taxon>
        <taxon>Glomeromycotina</taxon>
        <taxon>Glomeromycetes</taxon>
        <taxon>Diversisporales</taxon>
        <taxon>Gigasporaceae</taxon>
        <taxon>Racocetra</taxon>
    </lineage>
</organism>
<dbReference type="OrthoDB" id="2324354at2759"/>
<dbReference type="Proteomes" id="UP000789396">
    <property type="component" value="Unassembled WGS sequence"/>
</dbReference>
<gene>
    <name evidence="1" type="ORF">RFULGI_LOCUS6047</name>
</gene>
<dbReference type="Gene3D" id="2.60.120.200">
    <property type="match status" value="1"/>
</dbReference>
<proteinExistence type="predicted"/>
<protein>
    <submittedName>
        <fullName evidence="1">1201_t:CDS:1</fullName>
    </submittedName>
</protein>
<accession>A0A9N9C1R8</accession>